<gene>
    <name evidence="1" type="ORF">BSZ36_13270</name>
</gene>
<dbReference type="OrthoDB" id="962005at2"/>
<dbReference type="RefSeq" id="WP_094549717.1">
    <property type="nucleotide sequence ID" value="NZ_MQWB01000001.1"/>
</dbReference>
<sequence length="91" mass="10109">MTRYTSLTDRAVRAAAVLDAERTGTTTTLDVKRELRDRGYWATQGDVSRRLARIASGEGWPWWGMGRFRLYGVPARGQRGPAVASRAALVN</sequence>
<proteinExistence type="predicted"/>
<protein>
    <recommendedName>
        <fullName evidence="3">HTH HARE-type domain-containing protein</fullName>
    </recommendedName>
</protein>
<accession>A0A259U1Q2</accession>
<dbReference type="AlphaFoldDB" id="A0A259U1Q2"/>
<name>A0A259U1Q2_9BACT</name>
<evidence type="ECO:0000313" key="2">
    <source>
        <dbReference type="Proteomes" id="UP000216446"/>
    </source>
</evidence>
<keyword evidence="2" id="KW-1185">Reference proteome</keyword>
<evidence type="ECO:0000313" key="1">
    <source>
        <dbReference type="EMBL" id="OZC03870.1"/>
    </source>
</evidence>
<evidence type="ECO:0008006" key="3">
    <source>
        <dbReference type="Google" id="ProtNLM"/>
    </source>
</evidence>
<dbReference type="Proteomes" id="UP000216446">
    <property type="component" value="Unassembled WGS sequence"/>
</dbReference>
<organism evidence="1 2">
    <name type="scientific">Rubricoccus marinus</name>
    <dbReference type="NCBI Taxonomy" id="716817"/>
    <lineage>
        <taxon>Bacteria</taxon>
        <taxon>Pseudomonadati</taxon>
        <taxon>Rhodothermota</taxon>
        <taxon>Rhodothermia</taxon>
        <taxon>Rhodothermales</taxon>
        <taxon>Rubricoccaceae</taxon>
        <taxon>Rubricoccus</taxon>
    </lineage>
</organism>
<dbReference type="EMBL" id="MQWB01000001">
    <property type="protein sequence ID" value="OZC03870.1"/>
    <property type="molecule type" value="Genomic_DNA"/>
</dbReference>
<dbReference type="InParanoid" id="A0A259U1Q2"/>
<comment type="caution">
    <text evidence="1">The sequence shown here is derived from an EMBL/GenBank/DDBJ whole genome shotgun (WGS) entry which is preliminary data.</text>
</comment>
<reference evidence="1 2" key="1">
    <citation type="submission" date="2016-11" db="EMBL/GenBank/DDBJ databases">
        <title>Study of marine rhodopsin-containing bacteria.</title>
        <authorList>
            <person name="Yoshizawa S."/>
            <person name="Kumagai Y."/>
            <person name="Kogure K."/>
        </authorList>
    </citation>
    <scope>NUCLEOTIDE SEQUENCE [LARGE SCALE GENOMIC DNA]</scope>
    <source>
        <strain evidence="1 2">SG-29</strain>
    </source>
</reference>